<protein>
    <recommendedName>
        <fullName evidence="2">Acyltransferase 3 domain-containing protein</fullName>
    </recommendedName>
</protein>
<dbReference type="STRING" id="1705.CA21670_04030"/>
<dbReference type="Pfam" id="PF01757">
    <property type="entry name" value="Acyl_transf_3"/>
    <property type="match status" value="1"/>
</dbReference>
<dbReference type="GO" id="GO:0016747">
    <property type="term" value="F:acyltransferase activity, transferring groups other than amino-acyl groups"/>
    <property type="evidence" value="ECO:0007669"/>
    <property type="project" value="InterPro"/>
</dbReference>
<feature type="transmembrane region" description="Helical" evidence="1">
    <location>
        <begin position="285"/>
        <end position="302"/>
    </location>
</feature>
<organism evidence="3 4">
    <name type="scientific">Corynebacterium stationis</name>
    <dbReference type="NCBI Taxonomy" id="1705"/>
    <lineage>
        <taxon>Bacteria</taxon>
        <taxon>Bacillati</taxon>
        <taxon>Actinomycetota</taxon>
        <taxon>Actinomycetes</taxon>
        <taxon>Mycobacteriales</taxon>
        <taxon>Corynebacteriaceae</taxon>
        <taxon>Corynebacterium</taxon>
    </lineage>
</organism>
<feature type="transmembrane region" description="Helical" evidence="1">
    <location>
        <begin position="165"/>
        <end position="184"/>
    </location>
</feature>
<comment type="caution">
    <text evidence="3">The sequence shown here is derived from an EMBL/GenBank/DDBJ whole genome shotgun (WGS) entry which is preliminary data.</text>
</comment>
<evidence type="ECO:0000259" key="2">
    <source>
        <dbReference type="Pfam" id="PF01757"/>
    </source>
</evidence>
<dbReference type="AlphaFoldDB" id="A0A177IR11"/>
<feature type="transmembrane region" description="Helical" evidence="1">
    <location>
        <begin position="196"/>
        <end position="215"/>
    </location>
</feature>
<feature type="transmembrane region" description="Helical" evidence="1">
    <location>
        <begin position="255"/>
        <end position="278"/>
    </location>
</feature>
<feature type="transmembrane region" description="Helical" evidence="1">
    <location>
        <begin position="322"/>
        <end position="342"/>
    </location>
</feature>
<keyword evidence="1" id="KW-0812">Transmembrane</keyword>
<dbReference type="RefSeq" id="WP_066838140.1">
    <property type="nucleotide sequence ID" value="NZ_CAJUDP010000048.1"/>
</dbReference>
<evidence type="ECO:0000256" key="1">
    <source>
        <dbReference type="SAM" id="Phobius"/>
    </source>
</evidence>
<keyword evidence="1" id="KW-1133">Transmembrane helix</keyword>
<feature type="transmembrane region" description="Helical" evidence="1">
    <location>
        <begin position="143"/>
        <end position="159"/>
    </location>
</feature>
<dbReference type="InterPro" id="IPR052734">
    <property type="entry name" value="Nod_factor_acetyltransferase"/>
</dbReference>
<keyword evidence="1" id="KW-0472">Membrane</keyword>
<feature type="transmembrane region" description="Helical" evidence="1">
    <location>
        <begin position="50"/>
        <end position="69"/>
    </location>
</feature>
<dbReference type="Proteomes" id="UP000076947">
    <property type="component" value="Unassembled WGS sequence"/>
</dbReference>
<feature type="transmembrane region" description="Helical" evidence="1">
    <location>
        <begin position="113"/>
        <end position="136"/>
    </location>
</feature>
<feature type="domain" description="Acyltransferase 3" evidence="2">
    <location>
        <begin position="8"/>
        <end position="330"/>
    </location>
</feature>
<accession>A0A177IR11</accession>
<feature type="transmembrane region" description="Helical" evidence="1">
    <location>
        <begin position="12"/>
        <end position="30"/>
    </location>
</feature>
<dbReference type="PANTHER" id="PTHR37312:SF1">
    <property type="entry name" value="MEMBRANE-BOUND ACYLTRANSFERASE YKRP-RELATED"/>
    <property type="match status" value="1"/>
</dbReference>
<sequence>MSAQKRLVWPDVAKGISILGVVLLHIGIGVPEGESTWLYQVNTWLDPLRMPLFFVVSGYFSTKILNYTLRDVLIKRVWFFFVPYLLWVSIELWTKNLEWQWVFGNEPLSFSELGLNLLLGHNMGWFLHALIIFNLVLVAVRKLHPAVAMLISFTPVLLLPLNEHIYFIGKALMYLPLFFMGVYLRRAITVFVEAICRLNVAALSFAAMTYAVGYFSRDMWNQFTGEVALPWYLPGMDYMGREEILLLVRFVEQTFQLPMALVMAVAISYIPFISSFFAFIGRNTLPIYLGHPIALTVGYHYVQIVGKWEISMAGEGLLHNTWFWTIVCIGLSAAGGLMLWSVSKLPVVGWSVYPPSLRQLHTMVMHAPVLRQAPGRD</sequence>
<keyword evidence="4" id="KW-1185">Reference proteome</keyword>
<dbReference type="PANTHER" id="PTHR37312">
    <property type="entry name" value="MEMBRANE-BOUND ACYLTRANSFERASE YKRP-RELATED"/>
    <property type="match status" value="1"/>
</dbReference>
<proteinExistence type="predicted"/>
<reference evidence="4" key="1">
    <citation type="submission" date="2016-02" db="EMBL/GenBank/DDBJ databases">
        <authorList>
            <person name="Kaur G."/>
            <person name="Nair G.R."/>
            <person name="Mayilraj S."/>
        </authorList>
    </citation>
    <scope>NUCLEOTIDE SEQUENCE [LARGE SCALE GENOMIC DNA]</scope>
    <source>
        <strain evidence="4">GA-15</strain>
    </source>
</reference>
<dbReference type="EMBL" id="LSTQ01000005">
    <property type="protein sequence ID" value="OAH31333.1"/>
    <property type="molecule type" value="Genomic_DNA"/>
</dbReference>
<evidence type="ECO:0000313" key="3">
    <source>
        <dbReference type="EMBL" id="OAH31333.1"/>
    </source>
</evidence>
<gene>
    <name evidence="3" type="ORF">AYJ05_10805</name>
</gene>
<dbReference type="OrthoDB" id="4394033at2"/>
<feature type="transmembrane region" description="Helical" evidence="1">
    <location>
        <begin position="76"/>
        <end position="93"/>
    </location>
</feature>
<evidence type="ECO:0000313" key="4">
    <source>
        <dbReference type="Proteomes" id="UP000076947"/>
    </source>
</evidence>
<name>A0A177IR11_9CORY</name>
<dbReference type="InterPro" id="IPR002656">
    <property type="entry name" value="Acyl_transf_3_dom"/>
</dbReference>